<evidence type="ECO:0000259" key="1">
    <source>
        <dbReference type="Pfam" id="PF09278"/>
    </source>
</evidence>
<dbReference type="OrthoDB" id="9802944at2"/>
<keyword evidence="4" id="KW-1185">Reference proteome</keyword>
<dbReference type="RefSeq" id="WP_066850924.1">
    <property type="nucleotide sequence ID" value="NZ_CP019604.1"/>
</dbReference>
<keyword evidence="3" id="KW-0238">DNA-binding</keyword>
<proteinExistence type="predicted"/>
<dbReference type="KEGG" id="cman:A9D14_19145"/>
<organism evidence="2 4">
    <name type="scientific">Croceicoccus marinus</name>
    <dbReference type="NCBI Taxonomy" id="450378"/>
    <lineage>
        <taxon>Bacteria</taxon>
        <taxon>Pseudomonadati</taxon>
        <taxon>Pseudomonadota</taxon>
        <taxon>Alphaproteobacteria</taxon>
        <taxon>Sphingomonadales</taxon>
        <taxon>Erythrobacteraceae</taxon>
        <taxon>Croceicoccus</taxon>
    </lineage>
</organism>
<feature type="domain" description="Transcription regulator MerR DNA binding" evidence="1">
    <location>
        <begin position="5"/>
        <end position="44"/>
    </location>
</feature>
<reference evidence="3 5" key="2">
    <citation type="submission" date="2020-08" db="EMBL/GenBank/DDBJ databases">
        <authorList>
            <person name="Liu G."/>
            <person name="Sun C."/>
        </authorList>
    </citation>
    <scope>NUCLEOTIDE SEQUENCE [LARGE SCALE GENOMIC DNA]</scope>
    <source>
        <strain evidence="3 5">OT19</strain>
        <plasmid evidence="3 5">plas1</plasmid>
    </source>
</reference>
<geneLocation type="plasmid" evidence="4">
    <name>pcme4a9ii</name>
</geneLocation>
<dbReference type="Pfam" id="PF09278">
    <property type="entry name" value="MerR-DNA-bind"/>
    <property type="match status" value="1"/>
</dbReference>
<sequence>MLRFRELLDLADDKSRSCAAVGALARTDLAEVERKIDLLALHGELDRMLATCDQGTVSDCRVIETLAKDAIQ</sequence>
<geneLocation type="plasmid" evidence="3 5">
    <name>plas1</name>
</geneLocation>
<dbReference type="AlphaFoldDB" id="A0A217EZ69"/>
<dbReference type="STRING" id="450378.GCA_001661675_03841"/>
<dbReference type="Gene3D" id="1.10.1660.10">
    <property type="match status" value="1"/>
</dbReference>
<dbReference type="GO" id="GO:0003677">
    <property type="term" value="F:DNA binding"/>
    <property type="evidence" value="ECO:0007669"/>
    <property type="project" value="UniProtKB-KW"/>
</dbReference>
<reference evidence="2 4" key="1">
    <citation type="submission" date="2017-01" db="EMBL/GenBank/DDBJ databases">
        <title>Complete genome sequence of esterase-producing bacterium Croceicoccus marinus E4A9.</title>
        <authorList>
            <person name="Wu Y.-H."/>
            <person name="Cheng H."/>
            <person name="Xu L."/>
            <person name="Huo Y.-Y."/>
            <person name="Wang C.-S."/>
            <person name="Xu X.-W."/>
        </authorList>
    </citation>
    <scope>NUCLEOTIDE SEQUENCE [LARGE SCALE GENOMIC DNA]</scope>
    <source>
        <strain evidence="2 4">E4A9</strain>
        <plasmid evidence="2">pCME4A9II</plasmid>
        <plasmid evidence="4">Plasmid pcme4a9ii</plasmid>
    </source>
</reference>
<dbReference type="InterPro" id="IPR015358">
    <property type="entry name" value="Tscrpt_reg_MerR_DNA-bd"/>
</dbReference>
<evidence type="ECO:0000313" key="3">
    <source>
        <dbReference type="EMBL" id="QNE06867.1"/>
    </source>
</evidence>
<dbReference type="EMBL" id="CP060053">
    <property type="protein sequence ID" value="QNE06867.1"/>
    <property type="molecule type" value="Genomic_DNA"/>
</dbReference>
<gene>
    <name evidence="2" type="ORF">A9D14_19145</name>
    <name evidence="3" type="ORF">H4O24_17515</name>
</gene>
<evidence type="ECO:0000313" key="2">
    <source>
        <dbReference type="EMBL" id="ARU18440.1"/>
    </source>
</evidence>
<geneLocation type="plasmid" evidence="2">
    <name>pCME4A9II</name>
</geneLocation>
<name>A0A217EZ69_9SPHN</name>
<keyword evidence="2" id="KW-0614">Plasmid</keyword>
<accession>A0A217EZ69</accession>
<evidence type="ECO:0000313" key="5">
    <source>
        <dbReference type="Proteomes" id="UP000515297"/>
    </source>
</evidence>
<protein>
    <submittedName>
        <fullName evidence="3">MerR family DNA-binding protein</fullName>
    </submittedName>
</protein>
<dbReference type="InterPro" id="IPR009061">
    <property type="entry name" value="DNA-bd_dom_put_sf"/>
</dbReference>
<dbReference type="Proteomes" id="UP000195807">
    <property type="component" value="Plasmid pCME4A9II"/>
</dbReference>
<dbReference type="Proteomes" id="UP000515297">
    <property type="component" value="Plasmid plas1"/>
</dbReference>
<dbReference type="EMBL" id="CP019604">
    <property type="protein sequence ID" value="ARU18440.1"/>
    <property type="molecule type" value="Genomic_DNA"/>
</dbReference>
<dbReference type="SUPFAM" id="SSF46955">
    <property type="entry name" value="Putative DNA-binding domain"/>
    <property type="match status" value="1"/>
</dbReference>
<evidence type="ECO:0000313" key="4">
    <source>
        <dbReference type="Proteomes" id="UP000195807"/>
    </source>
</evidence>